<dbReference type="InterPro" id="IPR036514">
    <property type="entry name" value="SGNH_hydro_sf"/>
</dbReference>
<dbReference type="GO" id="GO:0016787">
    <property type="term" value="F:hydrolase activity"/>
    <property type="evidence" value="ECO:0007669"/>
    <property type="project" value="UniProtKB-KW"/>
</dbReference>
<organism evidence="3 4">
    <name type="scientific">Triparma laevis f. inornata</name>
    <dbReference type="NCBI Taxonomy" id="1714386"/>
    <lineage>
        <taxon>Eukaryota</taxon>
        <taxon>Sar</taxon>
        <taxon>Stramenopiles</taxon>
        <taxon>Ochrophyta</taxon>
        <taxon>Bolidophyceae</taxon>
        <taxon>Parmales</taxon>
        <taxon>Triparmaceae</taxon>
        <taxon>Triparma</taxon>
    </lineage>
</organism>
<name>A0A9W6ZLR3_9STRA</name>
<proteinExistence type="predicted"/>
<reference evidence="4" key="1">
    <citation type="journal article" date="2023" name="Commun. Biol.">
        <title>Genome analysis of Parmales, the sister group of diatoms, reveals the evolutionary specialization of diatoms from phago-mixotrophs to photoautotrophs.</title>
        <authorList>
            <person name="Ban H."/>
            <person name="Sato S."/>
            <person name="Yoshikawa S."/>
            <person name="Yamada K."/>
            <person name="Nakamura Y."/>
            <person name="Ichinomiya M."/>
            <person name="Sato N."/>
            <person name="Blanc-Mathieu R."/>
            <person name="Endo H."/>
            <person name="Kuwata A."/>
            <person name="Ogata H."/>
        </authorList>
    </citation>
    <scope>NUCLEOTIDE SEQUENCE [LARGE SCALE GENOMIC DNA]</scope>
</reference>
<accession>A0A9W6ZLR3</accession>
<feature type="domain" description="Sialate O-acetylesterase" evidence="2">
    <location>
        <begin position="14"/>
        <end position="153"/>
    </location>
</feature>
<evidence type="ECO:0000256" key="1">
    <source>
        <dbReference type="ARBA" id="ARBA00022801"/>
    </source>
</evidence>
<evidence type="ECO:0000259" key="2">
    <source>
        <dbReference type="Pfam" id="PF03629"/>
    </source>
</evidence>
<sequence>MNYLYPLYSNHHNFARGGTSISEWLANYDSWLLAPWSSSSSTSTNILTDVIWIQGESDLANSESNYSEYYTKLTTFLHKLKTTVNINTFTLVLTTTTRSSLLKSPNSPKTLRSCQSEIRRIDFGFKVNIVDTFGVRICEDGVHYTSEGCYDVSVRIRECLLGNPNPVGGWKQLNVEEWKVKMDEAAQELSKQLNESMSFGGSEKNYKMVNYTYGEILPETVEQVFRGDTNLGGLKVADLGSGCGGGEKYTGLLSP</sequence>
<dbReference type="Proteomes" id="UP001162640">
    <property type="component" value="Unassembled WGS sequence"/>
</dbReference>
<comment type="caution">
    <text evidence="3">The sequence shown here is derived from an EMBL/GenBank/DDBJ whole genome shotgun (WGS) entry which is preliminary data.</text>
</comment>
<keyword evidence="1" id="KW-0378">Hydrolase</keyword>
<dbReference type="Pfam" id="PF03629">
    <property type="entry name" value="SASA"/>
    <property type="match status" value="1"/>
</dbReference>
<protein>
    <recommendedName>
        <fullName evidence="2">Sialate O-acetylesterase domain-containing protein</fullName>
    </recommendedName>
</protein>
<gene>
    <name evidence="3" type="ORF">TL16_g01253</name>
</gene>
<dbReference type="InterPro" id="IPR005181">
    <property type="entry name" value="SASA"/>
</dbReference>
<dbReference type="SUPFAM" id="SSF52266">
    <property type="entry name" value="SGNH hydrolase"/>
    <property type="match status" value="1"/>
</dbReference>
<evidence type="ECO:0000313" key="4">
    <source>
        <dbReference type="Proteomes" id="UP001162640"/>
    </source>
</evidence>
<evidence type="ECO:0000313" key="3">
    <source>
        <dbReference type="EMBL" id="GMH52545.1"/>
    </source>
</evidence>
<dbReference type="EMBL" id="BLQM01000027">
    <property type="protein sequence ID" value="GMH52545.1"/>
    <property type="molecule type" value="Genomic_DNA"/>
</dbReference>
<dbReference type="Gene3D" id="3.40.50.1110">
    <property type="entry name" value="SGNH hydrolase"/>
    <property type="match status" value="1"/>
</dbReference>
<dbReference type="AlphaFoldDB" id="A0A9W6ZLR3"/>